<proteinExistence type="predicted"/>
<sequence length="308" mass="34689">MPRFKNRNTRYRTSRVWKRSSRRKSYGRKKPKRTSRRPMTKKRILNTTSVKKRNGMLSFSNTTATGASQTTAQATAFVNATQLGYFLFAVTDQNLAANAGGSNLRINTAQRTATTCFMRGFSEHLRIQTSSGLPWFHRRICFTTRGASSFNIVDPNDTQVQASGNSIDTSSGQQRLWLNASVNNQPNTINNQYNILFKGQRNIDWNDPIIAPVDTTRVDLKFDKTWLIKSGNASGTITSRKLWHRMNKNLVYSDDENGEAMATSYASTASKQGMGDYYILDLFQAGIGGSATDIINVFSNSTLYWHEK</sequence>
<name>A0A168MGB1_9VIRU</name>
<dbReference type="Proteomes" id="UP000270975">
    <property type="component" value="Segment"/>
</dbReference>
<organism evidence="2 3">
    <name type="scientific">Faeces associated gemycircularvirus 16</name>
    <dbReference type="NCBI Taxonomy" id="1843736"/>
    <lineage>
        <taxon>Viruses</taxon>
        <taxon>Monodnaviria</taxon>
        <taxon>Shotokuvirae</taxon>
        <taxon>Cressdnaviricota</taxon>
        <taxon>Repensiviricetes</taxon>
        <taxon>Geplafuvirales</taxon>
        <taxon>Genomoviridae</taxon>
        <taxon>Gemycircularvirus</taxon>
        <taxon>Gemycircularvirus sheas1</taxon>
    </lineage>
</organism>
<dbReference type="EMBL" id="KT862251">
    <property type="protein sequence ID" value="ANC51602.1"/>
    <property type="molecule type" value="Genomic_DNA"/>
</dbReference>
<feature type="region of interest" description="Disordered" evidence="1">
    <location>
        <begin position="1"/>
        <end position="39"/>
    </location>
</feature>
<protein>
    <submittedName>
        <fullName evidence="2">Capsid protein</fullName>
    </submittedName>
</protein>
<accession>A0A168MGB1</accession>
<evidence type="ECO:0000313" key="2">
    <source>
        <dbReference type="EMBL" id="ANC51602.1"/>
    </source>
</evidence>
<evidence type="ECO:0000313" key="3">
    <source>
        <dbReference type="Proteomes" id="UP000270975"/>
    </source>
</evidence>
<reference evidence="2 3" key="1">
    <citation type="journal article" date="2016" name="Infect. Genet. Evol.">
        <title>Circular replication-associated protein encoding DNA viruses identified in the faecal matter of various animals in New Zealand.</title>
        <authorList>
            <person name="Steel O."/>
            <person name="Kraberger S."/>
            <person name="Sikorski A."/>
            <person name="Young L.M."/>
            <person name="Catchpole R.J."/>
            <person name="Stevens A.J."/>
            <person name="Ladley J.J."/>
            <person name="Coray D.S."/>
            <person name="Stainton D."/>
            <person name="Dayaram A."/>
            <person name="Julian L."/>
            <person name="van Bysterveldt K."/>
            <person name="Varsani A."/>
        </authorList>
    </citation>
    <scope>NUCLEOTIDE SEQUENCE [LARGE SCALE GENOMIC DNA]</scope>
</reference>
<evidence type="ECO:0000256" key="1">
    <source>
        <dbReference type="SAM" id="MobiDB-lite"/>
    </source>
</evidence>